<dbReference type="Pfam" id="PF00072">
    <property type="entry name" value="Response_reg"/>
    <property type="match status" value="1"/>
</dbReference>
<name>C6VST2_DYAFD</name>
<dbReference type="EMBL" id="CP001619">
    <property type="protein sequence ID" value="ACT92904.1"/>
    <property type="molecule type" value="Genomic_DNA"/>
</dbReference>
<dbReference type="SMART" id="SM00421">
    <property type="entry name" value="HTH_LUXR"/>
    <property type="match status" value="1"/>
</dbReference>
<evidence type="ECO:0000256" key="1">
    <source>
        <dbReference type="ARBA" id="ARBA00022553"/>
    </source>
</evidence>
<dbReference type="Gene3D" id="3.40.50.2300">
    <property type="match status" value="1"/>
</dbReference>
<feature type="modified residue" description="4-aspartylphosphate" evidence="5">
    <location>
        <position position="43"/>
    </location>
</feature>
<evidence type="ECO:0000256" key="5">
    <source>
        <dbReference type="PROSITE-ProRule" id="PRU00169"/>
    </source>
</evidence>
<accession>C6VST2</accession>
<reference evidence="8 9" key="1">
    <citation type="journal article" date="2009" name="Stand. Genomic Sci.">
        <title>Complete genome sequence of Dyadobacter fermentans type strain (NS114).</title>
        <authorList>
            <person name="Lang E."/>
            <person name="Lapidus A."/>
            <person name="Chertkov O."/>
            <person name="Brettin T."/>
            <person name="Detter J.C."/>
            <person name="Han C."/>
            <person name="Copeland A."/>
            <person name="Glavina Del Rio T."/>
            <person name="Nolan M."/>
            <person name="Chen F."/>
            <person name="Lucas S."/>
            <person name="Tice H."/>
            <person name="Cheng J.F."/>
            <person name="Land M."/>
            <person name="Hauser L."/>
            <person name="Chang Y.J."/>
            <person name="Jeffries C.D."/>
            <person name="Kopitz M."/>
            <person name="Bruce D."/>
            <person name="Goodwin L."/>
            <person name="Pitluck S."/>
            <person name="Ovchinnikova G."/>
            <person name="Pati A."/>
            <person name="Ivanova N."/>
            <person name="Mavrommatis K."/>
            <person name="Chen A."/>
            <person name="Palaniappan K."/>
            <person name="Chain P."/>
            <person name="Bristow J."/>
            <person name="Eisen J.A."/>
            <person name="Markowitz V."/>
            <person name="Hugenholtz P."/>
            <person name="Goker M."/>
            <person name="Rohde M."/>
            <person name="Kyrpides N.C."/>
            <person name="Klenk H.P."/>
        </authorList>
    </citation>
    <scope>NUCLEOTIDE SEQUENCE [LARGE SCALE GENOMIC DNA]</scope>
    <source>
        <strain evidence="9">ATCC 700827 / DSM 18053 / CIP 107007 / KCTC 52180 / NS114</strain>
    </source>
</reference>
<keyword evidence="3" id="KW-0238">DNA-binding</keyword>
<proteinExistence type="predicted"/>
<dbReference type="SMART" id="SM00448">
    <property type="entry name" value="REC"/>
    <property type="match status" value="1"/>
</dbReference>
<dbReference type="PANTHER" id="PTHR43214:SF41">
    <property type="entry name" value="NITRATE_NITRITE RESPONSE REGULATOR PROTEIN NARP"/>
    <property type="match status" value="1"/>
</dbReference>
<evidence type="ECO:0000313" key="8">
    <source>
        <dbReference type="EMBL" id="ACT92904.1"/>
    </source>
</evidence>
<feature type="domain" description="HTH luxR-type" evidence="6">
    <location>
        <begin position="133"/>
        <end position="198"/>
    </location>
</feature>
<evidence type="ECO:0000259" key="7">
    <source>
        <dbReference type="PROSITE" id="PS50110"/>
    </source>
</evidence>
<dbReference type="Gene3D" id="1.10.10.10">
    <property type="entry name" value="Winged helix-like DNA-binding domain superfamily/Winged helix DNA-binding domain"/>
    <property type="match status" value="1"/>
</dbReference>
<evidence type="ECO:0000256" key="4">
    <source>
        <dbReference type="ARBA" id="ARBA00023163"/>
    </source>
</evidence>
<dbReference type="PROSITE" id="PS50110">
    <property type="entry name" value="RESPONSE_REGULATORY"/>
    <property type="match status" value="1"/>
</dbReference>
<keyword evidence="2" id="KW-0805">Transcription regulation</keyword>
<dbReference type="AlphaFoldDB" id="C6VST2"/>
<feature type="domain" description="Response regulatory" evidence="7">
    <location>
        <begin position="1"/>
        <end position="108"/>
    </location>
</feature>
<dbReference type="STRING" id="471854.Dfer_1662"/>
<evidence type="ECO:0000259" key="6">
    <source>
        <dbReference type="PROSITE" id="PS50043"/>
    </source>
</evidence>
<dbReference type="SUPFAM" id="SSF46894">
    <property type="entry name" value="C-terminal effector domain of the bipartite response regulators"/>
    <property type="match status" value="1"/>
</dbReference>
<keyword evidence="1 5" id="KW-0597">Phosphoprotein</keyword>
<dbReference type="InterPro" id="IPR039420">
    <property type="entry name" value="WalR-like"/>
</dbReference>
<dbReference type="GO" id="GO:0003677">
    <property type="term" value="F:DNA binding"/>
    <property type="evidence" value="ECO:0007669"/>
    <property type="project" value="UniProtKB-KW"/>
</dbReference>
<dbReference type="SUPFAM" id="SSF52172">
    <property type="entry name" value="CheY-like"/>
    <property type="match status" value="1"/>
</dbReference>
<dbReference type="HOGENOM" id="CLU_000445_90_1_10"/>
<sequence>MMQISLQLLLKEIFEGCNVHMTASFQDSLARLDETNIDLIVLDLGIPGSAGVDMIKQLRERQPEVRILVFSARDESMNAPIYLRAGANGFLHKMSSQDEIRTALKTVINDKKYVSSQLQAQMLEALTSNKAIDANSYDGLSPREKEVLHKMLDGDTIKEISESLRMKQSTVSTYKERIMQKMEATNIVDLVRKTLWYID</sequence>
<evidence type="ECO:0000256" key="3">
    <source>
        <dbReference type="ARBA" id="ARBA00023125"/>
    </source>
</evidence>
<dbReference type="InterPro" id="IPR058245">
    <property type="entry name" value="NreC/VraR/RcsB-like_REC"/>
</dbReference>
<dbReference type="InterPro" id="IPR016032">
    <property type="entry name" value="Sig_transdc_resp-reg_C-effctor"/>
</dbReference>
<dbReference type="CDD" id="cd06170">
    <property type="entry name" value="LuxR_C_like"/>
    <property type="match status" value="1"/>
</dbReference>
<keyword evidence="9" id="KW-1185">Reference proteome</keyword>
<dbReference type="eggNOG" id="COG2197">
    <property type="taxonomic scope" value="Bacteria"/>
</dbReference>
<organism evidence="8 9">
    <name type="scientific">Dyadobacter fermentans (strain ATCC 700827 / DSM 18053 / CIP 107007 / KCTC 52180 / NS114)</name>
    <dbReference type="NCBI Taxonomy" id="471854"/>
    <lineage>
        <taxon>Bacteria</taxon>
        <taxon>Pseudomonadati</taxon>
        <taxon>Bacteroidota</taxon>
        <taxon>Cytophagia</taxon>
        <taxon>Cytophagales</taxon>
        <taxon>Spirosomataceae</taxon>
        <taxon>Dyadobacter</taxon>
    </lineage>
</organism>
<dbReference type="Proteomes" id="UP000002011">
    <property type="component" value="Chromosome"/>
</dbReference>
<dbReference type="KEGG" id="dfe:Dfer_1662"/>
<dbReference type="InterPro" id="IPR000792">
    <property type="entry name" value="Tscrpt_reg_LuxR_C"/>
</dbReference>
<dbReference type="InterPro" id="IPR011006">
    <property type="entry name" value="CheY-like_superfamily"/>
</dbReference>
<dbReference type="InterPro" id="IPR001789">
    <property type="entry name" value="Sig_transdc_resp-reg_receiver"/>
</dbReference>
<dbReference type="InterPro" id="IPR036388">
    <property type="entry name" value="WH-like_DNA-bd_sf"/>
</dbReference>
<gene>
    <name evidence="8" type="ordered locus">Dfer_1662</name>
</gene>
<dbReference type="GO" id="GO:0000160">
    <property type="term" value="P:phosphorelay signal transduction system"/>
    <property type="evidence" value="ECO:0007669"/>
    <property type="project" value="InterPro"/>
</dbReference>
<dbReference type="CDD" id="cd17535">
    <property type="entry name" value="REC_NarL-like"/>
    <property type="match status" value="1"/>
</dbReference>
<evidence type="ECO:0000313" key="9">
    <source>
        <dbReference type="Proteomes" id="UP000002011"/>
    </source>
</evidence>
<dbReference type="PRINTS" id="PR00038">
    <property type="entry name" value="HTHLUXR"/>
</dbReference>
<evidence type="ECO:0000256" key="2">
    <source>
        <dbReference type="ARBA" id="ARBA00023015"/>
    </source>
</evidence>
<dbReference type="Pfam" id="PF00196">
    <property type="entry name" value="GerE"/>
    <property type="match status" value="1"/>
</dbReference>
<keyword evidence="4" id="KW-0804">Transcription</keyword>
<protein>
    <submittedName>
        <fullName evidence="8">Two component transcriptional regulator, LuxR family</fullName>
    </submittedName>
</protein>
<dbReference type="GO" id="GO:0006355">
    <property type="term" value="P:regulation of DNA-templated transcription"/>
    <property type="evidence" value="ECO:0007669"/>
    <property type="project" value="InterPro"/>
</dbReference>
<dbReference type="PANTHER" id="PTHR43214">
    <property type="entry name" value="TWO-COMPONENT RESPONSE REGULATOR"/>
    <property type="match status" value="1"/>
</dbReference>
<dbReference type="PROSITE" id="PS50043">
    <property type="entry name" value="HTH_LUXR_2"/>
    <property type="match status" value="1"/>
</dbReference>